<dbReference type="Proteomes" id="UP001055658">
    <property type="component" value="Chromosome"/>
</dbReference>
<keyword evidence="1" id="KW-0472">Membrane</keyword>
<keyword evidence="1" id="KW-1133">Transmembrane helix</keyword>
<protein>
    <submittedName>
        <fullName evidence="2">Uncharacterized protein</fullName>
    </submittedName>
</protein>
<evidence type="ECO:0000313" key="3">
    <source>
        <dbReference type="Proteomes" id="UP001055658"/>
    </source>
</evidence>
<keyword evidence="1" id="KW-0812">Transmembrane</keyword>
<gene>
    <name evidence="2" type="ORF">MJO52_09050</name>
</gene>
<reference evidence="2" key="1">
    <citation type="submission" date="2022-02" db="EMBL/GenBank/DDBJ databases">
        <title>Coral-associated bacteria.</title>
        <authorList>
            <person name="Tang K."/>
            <person name="Wang X."/>
        </authorList>
    </citation>
    <scope>NUCLEOTIDE SEQUENCE</scope>
    <source>
        <strain evidence="2">SCSIO 43006</strain>
    </source>
</reference>
<sequence length="151" mass="17494">MELQSNKILTYILGGFVLIWLFVSLSFALDTGSVFSWIATTLLCLLAVITFSFKKDHYIDFETRQYVSQNRILWHNWTEEKPLTIFKGIKIVSYSSHSKESKSGHTSYQVVLIFKYATFNEGITARSYQQLKEAQRYAYELEQRTGLALLA</sequence>
<name>A0ABY4VLF7_9GAMM</name>
<evidence type="ECO:0000256" key="1">
    <source>
        <dbReference type="SAM" id="Phobius"/>
    </source>
</evidence>
<evidence type="ECO:0000313" key="2">
    <source>
        <dbReference type="EMBL" id="USD23267.1"/>
    </source>
</evidence>
<dbReference type="RefSeq" id="WP_252085613.1">
    <property type="nucleotide sequence ID" value="NZ_CP092418.1"/>
</dbReference>
<dbReference type="EMBL" id="CP092418">
    <property type="protein sequence ID" value="USD23267.1"/>
    <property type="molecule type" value="Genomic_DNA"/>
</dbReference>
<feature type="transmembrane region" description="Helical" evidence="1">
    <location>
        <begin position="34"/>
        <end position="53"/>
    </location>
</feature>
<accession>A0ABY4VLF7</accession>
<feature type="transmembrane region" description="Helical" evidence="1">
    <location>
        <begin position="9"/>
        <end position="28"/>
    </location>
</feature>
<proteinExistence type="predicted"/>
<organism evidence="2 3">
    <name type="scientific">Microbulbifer variabilis</name>
    <dbReference type="NCBI Taxonomy" id="266805"/>
    <lineage>
        <taxon>Bacteria</taxon>
        <taxon>Pseudomonadati</taxon>
        <taxon>Pseudomonadota</taxon>
        <taxon>Gammaproteobacteria</taxon>
        <taxon>Cellvibrionales</taxon>
        <taxon>Microbulbiferaceae</taxon>
        <taxon>Microbulbifer</taxon>
    </lineage>
</organism>
<keyword evidence="3" id="KW-1185">Reference proteome</keyword>